<keyword evidence="3" id="KW-1185">Reference proteome</keyword>
<organism evidence="2 3">
    <name type="scientific">Cohnella silvisoli</name>
    <dbReference type="NCBI Taxonomy" id="2873699"/>
    <lineage>
        <taxon>Bacteria</taxon>
        <taxon>Bacillati</taxon>
        <taxon>Bacillota</taxon>
        <taxon>Bacilli</taxon>
        <taxon>Bacillales</taxon>
        <taxon>Paenibacillaceae</taxon>
        <taxon>Cohnella</taxon>
    </lineage>
</organism>
<sequence length="323" mass="36778">MRNQVQQLLLLSLFSIGIVTGCGRSNDSVPAQPTNTFTQSESMSNEPSQSKEVTEPSVTEKVPLLPHDISYYDGSAKLDGLEGQNTPATFKRHRDLPYGFYFLDTMEEYVLEDGTEWGMDNQRSLFSLFTKDQAPFESNYTNPSLAQYSEYAGTEKDDSGSYYDYFKIIHKGNELLVRLHYFEQDKETTLPLFLDILKNIRYVADPTSFQAGIAIDFPKGADDDEEAVILLVRKNIEAIVKKDKAAFRSTLVRDNDFLDYMVGSNHQYRFTKMTLIRPDDIESGRMDIQLEYEFLDDGIVKYSGNTVVSLKGKDGKWKIADID</sequence>
<name>A0ABV1KY63_9BACL</name>
<evidence type="ECO:0000256" key="1">
    <source>
        <dbReference type="SAM" id="MobiDB-lite"/>
    </source>
</evidence>
<comment type="caution">
    <text evidence="2">The sequence shown here is derived from an EMBL/GenBank/DDBJ whole genome shotgun (WGS) entry which is preliminary data.</text>
</comment>
<dbReference type="RefSeq" id="WP_232184776.1">
    <property type="nucleotide sequence ID" value="NZ_JAIOAP010000003.1"/>
</dbReference>
<dbReference type="EMBL" id="JASKHM010000013">
    <property type="protein sequence ID" value="MEQ4485015.1"/>
    <property type="molecule type" value="Genomic_DNA"/>
</dbReference>
<feature type="region of interest" description="Disordered" evidence="1">
    <location>
        <begin position="25"/>
        <end position="58"/>
    </location>
</feature>
<proteinExistence type="predicted"/>
<gene>
    <name evidence="2" type="ORF">QJS35_21745</name>
</gene>
<reference evidence="2 3" key="1">
    <citation type="journal article" date="2023" name="Genome Announc.">
        <title>Pan-Genome Analyses of the Genus Cohnella and Proposal of the Novel Species Cohnella silvisoli sp. nov., Isolated from Forest Soil.</title>
        <authorList>
            <person name="Wang C."/>
            <person name="Mao L."/>
            <person name="Bao G."/>
            <person name="Zhu H."/>
        </authorList>
    </citation>
    <scope>NUCLEOTIDE SEQUENCE [LARGE SCALE GENOMIC DNA]</scope>
    <source>
        <strain evidence="2 3">NL03-T5-1</strain>
    </source>
</reference>
<dbReference type="PROSITE" id="PS51257">
    <property type="entry name" value="PROKAR_LIPOPROTEIN"/>
    <property type="match status" value="1"/>
</dbReference>
<evidence type="ECO:0000313" key="2">
    <source>
        <dbReference type="EMBL" id="MEQ4485015.1"/>
    </source>
</evidence>
<accession>A0ABV1KY63</accession>
<protein>
    <recommendedName>
        <fullName evidence="4">DUF4878 domain-containing protein</fullName>
    </recommendedName>
</protein>
<evidence type="ECO:0008006" key="4">
    <source>
        <dbReference type="Google" id="ProtNLM"/>
    </source>
</evidence>
<dbReference type="Proteomes" id="UP001493487">
    <property type="component" value="Unassembled WGS sequence"/>
</dbReference>
<evidence type="ECO:0000313" key="3">
    <source>
        <dbReference type="Proteomes" id="UP001493487"/>
    </source>
</evidence>
<feature type="compositionally biased region" description="Polar residues" evidence="1">
    <location>
        <begin position="25"/>
        <end position="51"/>
    </location>
</feature>